<dbReference type="FunFam" id="1.10.3730.20:FF:000001">
    <property type="entry name" value="Quaternary ammonium compound resistance transporter SugE"/>
    <property type="match status" value="1"/>
</dbReference>
<proteinExistence type="inferred from homology"/>
<dbReference type="PANTHER" id="PTHR30561:SF1">
    <property type="entry name" value="MULTIDRUG TRANSPORTER EMRE"/>
    <property type="match status" value="1"/>
</dbReference>
<keyword evidence="6 9" id="KW-0472">Membrane</keyword>
<reference evidence="10 11" key="1">
    <citation type="submission" date="2020-08" db="EMBL/GenBank/DDBJ databases">
        <title>Genomic Encyclopedia of Type Strains, Phase IV (KMG-IV): sequencing the most valuable type-strain genomes for metagenomic binning, comparative biology and taxonomic classification.</title>
        <authorList>
            <person name="Goeker M."/>
        </authorList>
    </citation>
    <scope>NUCLEOTIDE SEQUENCE [LARGE SCALE GENOMIC DNA]</scope>
    <source>
        <strain evidence="10 11">DSM 27026</strain>
    </source>
</reference>
<gene>
    <name evidence="10" type="ORF">HNP71_000646</name>
</gene>
<dbReference type="InterPro" id="IPR000390">
    <property type="entry name" value="Small_drug/metabolite_transptr"/>
</dbReference>
<evidence type="ECO:0000256" key="4">
    <source>
        <dbReference type="ARBA" id="ARBA00022692"/>
    </source>
</evidence>
<comment type="similarity">
    <text evidence="7 8">Belongs to the drug/metabolite transporter (DMT) superfamily. Small multidrug resistance (SMR) (TC 2.A.7.1) family.</text>
</comment>
<dbReference type="Gene3D" id="1.10.3730.20">
    <property type="match status" value="1"/>
</dbReference>
<evidence type="ECO:0000256" key="6">
    <source>
        <dbReference type="ARBA" id="ARBA00023136"/>
    </source>
</evidence>
<accession>A0A840V8W8</accession>
<protein>
    <submittedName>
        <fullName evidence="10">Small multidrug resistance pump</fullName>
    </submittedName>
</protein>
<dbReference type="GO" id="GO:0022857">
    <property type="term" value="F:transmembrane transporter activity"/>
    <property type="evidence" value="ECO:0007669"/>
    <property type="project" value="InterPro"/>
</dbReference>
<evidence type="ECO:0000256" key="1">
    <source>
        <dbReference type="ARBA" id="ARBA00004651"/>
    </source>
</evidence>
<keyword evidence="11" id="KW-1185">Reference proteome</keyword>
<dbReference type="InterPro" id="IPR045324">
    <property type="entry name" value="Small_multidrug_res"/>
</dbReference>
<name>A0A840V8W8_9PROT</name>
<keyword evidence="3" id="KW-1003">Cell membrane</keyword>
<organism evidence="10 11">
    <name type="scientific">Acidocella aromatica</name>
    <dbReference type="NCBI Taxonomy" id="1303579"/>
    <lineage>
        <taxon>Bacteria</taxon>
        <taxon>Pseudomonadati</taxon>
        <taxon>Pseudomonadota</taxon>
        <taxon>Alphaproteobacteria</taxon>
        <taxon>Acetobacterales</taxon>
        <taxon>Acidocellaceae</taxon>
        <taxon>Acidocella</taxon>
    </lineage>
</organism>
<evidence type="ECO:0000256" key="5">
    <source>
        <dbReference type="ARBA" id="ARBA00022989"/>
    </source>
</evidence>
<keyword evidence="2" id="KW-0813">Transport</keyword>
<dbReference type="AlphaFoldDB" id="A0A840V8W8"/>
<comment type="subcellular location">
    <subcellularLocation>
        <location evidence="1 8">Cell membrane</location>
        <topology evidence="1 8">Multi-pass membrane protein</topology>
    </subcellularLocation>
</comment>
<feature type="transmembrane region" description="Helical" evidence="9">
    <location>
        <begin position="57"/>
        <end position="78"/>
    </location>
</feature>
<dbReference type="InterPro" id="IPR037185">
    <property type="entry name" value="EmrE-like"/>
</dbReference>
<evidence type="ECO:0000313" key="11">
    <source>
        <dbReference type="Proteomes" id="UP000553706"/>
    </source>
</evidence>
<keyword evidence="5 9" id="KW-1133">Transmembrane helix</keyword>
<dbReference type="PANTHER" id="PTHR30561">
    <property type="entry name" value="SMR FAMILY PROTON-DEPENDENT DRUG EFFLUX TRANSPORTER SUGE"/>
    <property type="match status" value="1"/>
</dbReference>
<evidence type="ECO:0000256" key="9">
    <source>
        <dbReference type="SAM" id="Phobius"/>
    </source>
</evidence>
<dbReference type="Pfam" id="PF00893">
    <property type="entry name" value="Multi_Drug_Res"/>
    <property type="match status" value="1"/>
</dbReference>
<dbReference type="GO" id="GO:0005886">
    <property type="term" value="C:plasma membrane"/>
    <property type="evidence" value="ECO:0007669"/>
    <property type="project" value="UniProtKB-SubCell"/>
</dbReference>
<feature type="transmembrane region" description="Helical" evidence="9">
    <location>
        <begin position="84"/>
        <end position="103"/>
    </location>
</feature>
<evidence type="ECO:0000256" key="3">
    <source>
        <dbReference type="ARBA" id="ARBA00022475"/>
    </source>
</evidence>
<comment type="caution">
    <text evidence="10">The sequence shown here is derived from an EMBL/GenBank/DDBJ whole genome shotgun (WGS) entry which is preliminary data.</text>
</comment>
<feature type="transmembrane region" description="Helical" evidence="9">
    <location>
        <begin position="32"/>
        <end position="50"/>
    </location>
</feature>
<keyword evidence="4 8" id="KW-0812">Transmembrane</keyword>
<evidence type="ECO:0000313" key="10">
    <source>
        <dbReference type="EMBL" id="MBB5372408.1"/>
    </source>
</evidence>
<dbReference type="Proteomes" id="UP000553706">
    <property type="component" value="Unassembled WGS sequence"/>
</dbReference>
<dbReference type="RefSeq" id="WP_183265436.1">
    <property type="nucleotide sequence ID" value="NZ_JACHFJ010000002.1"/>
</dbReference>
<evidence type="ECO:0000256" key="8">
    <source>
        <dbReference type="RuleBase" id="RU003942"/>
    </source>
</evidence>
<dbReference type="EMBL" id="JACHFJ010000002">
    <property type="protein sequence ID" value="MBB5372408.1"/>
    <property type="molecule type" value="Genomic_DNA"/>
</dbReference>
<evidence type="ECO:0000256" key="2">
    <source>
        <dbReference type="ARBA" id="ARBA00022448"/>
    </source>
</evidence>
<sequence length="109" mass="11650">MPYAYLMVAIFAEILATSSLKAAAGFTRLLPSILVVGGYCISFYSLSMAVRTIPLGYAYALWCGIGIICIVAVGYFYYRQPVDMAGAAGIGLIMAGVVVLNMFSKMAVR</sequence>
<evidence type="ECO:0000256" key="7">
    <source>
        <dbReference type="ARBA" id="ARBA00038032"/>
    </source>
</evidence>
<dbReference type="SUPFAM" id="SSF103481">
    <property type="entry name" value="Multidrug resistance efflux transporter EmrE"/>
    <property type="match status" value="1"/>
</dbReference>
<dbReference type="GO" id="GO:1990961">
    <property type="term" value="P:xenobiotic detoxification by transmembrane export across the plasma membrane"/>
    <property type="evidence" value="ECO:0007669"/>
    <property type="project" value="UniProtKB-ARBA"/>
</dbReference>